<dbReference type="Proteomes" id="UP000242715">
    <property type="component" value="Unassembled WGS sequence"/>
</dbReference>
<accession>A0A2Z6NKG4</accession>
<evidence type="ECO:0000313" key="2">
    <source>
        <dbReference type="Proteomes" id="UP000242715"/>
    </source>
</evidence>
<gene>
    <name evidence="1" type="ORF">TSUD_100680</name>
</gene>
<dbReference type="AlphaFoldDB" id="A0A2Z6NKG4"/>
<protein>
    <submittedName>
        <fullName evidence="1">Uncharacterized protein</fullName>
    </submittedName>
</protein>
<evidence type="ECO:0000313" key="1">
    <source>
        <dbReference type="EMBL" id="GAU44421.1"/>
    </source>
</evidence>
<name>A0A2Z6NKG4_TRISU</name>
<dbReference type="OrthoDB" id="1747640at2759"/>
<proteinExistence type="predicted"/>
<reference evidence="2" key="1">
    <citation type="journal article" date="2017" name="Front. Plant Sci.">
        <title>Climate Clever Clovers: New Paradigm to Reduce the Environmental Footprint of Ruminants by Breeding Low Methanogenic Forages Utilizing Haplotype Variation.</title>
        <authorList>
            <person name="Kaur P."/>
            <person name="Appels R."/>
            <person name="Bayer P.E."/>
            <person name="Keeble-Gagnere G."/>
            <person name="Wang J."/>
            <person name="Hirakawa H."/>
            <person name="Shirasawa K."/>
            <person name="Vercoe P."/>
            <person name="Stefanova K."/>
            <person name="Durmic Z."/>
            <person name="Nichols P."/>
            <person name="Revell C."/>
            <person name="Isobe S.N."/>
            <person name="Edwards D."/>
            <person name="Erskine W."/>
        </authorList>
    </citation>
    <scope>NUCLEOTIDE SEQUENCE [LARGE SCALE GENOMIC DNA]</scope>
    <source>
        <strain evidence="2">cv. Daliak</strain>
    </source>
</reference>
<dbReference type="EMBL" id="DF974041">
    <property type="protein sequence ID" value="GAU44421.1"/>
    <property type="molecule type" value="Genomic_DNA"/>
</dbReference>
<sequence length="76" mass="8516">MEYIPIVPEGVYKNNGYLKMSCNRRLNQMRAAVSAWHMPICAIELKNHSTLNGNAIRVMWSRHDPGAGKSSIGNIC</sequence>
<keyword evidence="2" id="KW-1185">Reference proteome</keyword>
<organism evidence="1 2">
    <name type="scientific">Trifolium subterraneum</name>
    <name type="common">Subterranean clover</name>
    <dbReference type="NCBI Taxonomy" id="3900"/>
    <lineage>
        <taxon>Eukaryota</taxon>
        <taxon>Viridiplantae</taxon>
        <taxon>Streptophyta</taxon>
        <taxon>Embryophyta</taxon>
        <taxon>Tracheophyta</taxon>
        <taxon>Spermatophyta</taxon>
        <taxon>Magnoliopsida</taxon>
        <taxon>eudicotyledons</taxon>
        <taxon>Gunneridae</taxon>
        <taxon>Pentapetalae</taxon>
        <taxon>rosids</taxon>
        <taxon>fabids</taxon>
        <taxon>Fabales</taxon>
        <taxon>Fabaceae</taxon>
        <taxon>Papilionoideae</taxon>
        <taxon>50 kb inversion clade</taxon>
        <taxon>NPAAA clade</taxon>
        <taxon>Hologalegina</taxon>
        <taxon>IRL clade</taxon>
        <taxon>Trifolieae</taxon>
        <taxon>Trifolium</taxon>
    </lineage>
</organism>